<protein>
    <submittedName>
        <fullName evidence="1">Uncharacterized protein</fullName>
    </submittedName>
</protein>
<proteinExistence type="predicted"/>
<dbReference type="EMBL" id="ML208504">
    <property type="protein sequence ID" value="TFK63794.1"/>
    <property type="molecule type" value="Genomic_DNA"/>
</dbReference>
<sequence>MQWRSTKSPQNPSPKSSKSSKSDTLLQISSLVLSTIRDAASYAPVPGLQQAACVTLAIIDAAETIRTNKQAYAQLAEDVCQILYIVIRSIQKGGTPSEKLVDDLGKLKRKLDQIAAFVGKQKSRNIFKRLLYYKVDARTILDHRSTLRDSSEQFGFELQNSLRETTARMMAQQEELLSQVRSRQPSTPIDPLQLYGSMAGFPPIIASGTLTVTNLGGDYNVSSVSSTTINNDNGNTYHDEEPSSTHRTHRGARGPRRMPVESIDDSDSDEEMGIRPWKAKGPKYSRRR</sequence>
<organism evidence="1 2">
    <name type="scientific">Pluteus cervinus</name>
    <dbReference type="NCBI Taxonomy" id="181527"/>
    <lineage>
        <taxon>Eukaryota</taxon>
        <taxon>Fungi</taxon>
        <taxon>Dikarya</taxon>
        <taxon>Basidiomycota</taxon>
        <taxon>Agaricomycotina</taxon>
        <taxon>Agaricomycetes</taxon>
        <taxon>Agaricomycetidae</taxon>
        <taxon>Agaricales</taxon>
        <taxon>Pluteineae</taxon>
        <taxon>Pluteaceae</taxon>
        <taxon>Pluteus</taxon>
    </lineage>
</organism>
<gene>
    <name evidence="1" type="ORF">BDN72DRAFT_300557</name>
</gene>
<dbReference type="Proteomes" id="UP000308600">
    <property type="component" value="Unassembled WGS sequence"/>
</dbReference>
<accession>A0ACD3AEJ0</accession>
<evidence type="ECO:0000313" key="1">
    <source>
        <dbReference type="EMBL" id="TFK63794.1"/>
    </source>
</evidence>
<keyword evidence="2" id="KW-1185">Reference proteome</keyword>
<name>A0ACD3AEJ0_9AGAR</name>
<reference evidence="1 2" key="1">
    <citation type="journal article" date="2019" name="Nat. Ecol. Evol.">
        <title>Megaphylogeny resolves global patterns of mushroom evolution.</title>
        <authorList>
            <person name="Varga T."/>
            <person name="Krizsan K."/>
            <person name="Foldi C."/>
            <person name="Dima B."/>
            <person name="Sanchez-Garcia M."/>
            <person name="Sanchez-Ramirez S."/>
            <person name="Szollosi G.J."/>
            <person name="Szarkandi J.G."/>
            <person name="Papp V."/>
            <person name="Albert L."/>
            <person name="Andreopoulos W."/>
            <person name="Angelini C."/>
            <person name="Antonin V."/>
            <person name="Barry K.W."/>
            <person name="Bougher N.L."/>
            <person name="Buchanan P."/>
            <person name="Buyck B."/>
            <person name="Bense V."/>
            <person name="Catcheside P."/>
            <person name="Chovatia M."/>
            <person name="Cooper J."/>
            <person name="Damon W."/>
            <person name="Desjardin D."/>
            <person name="Finy P."/>
            <person name="Geml J."/>
            <person name="Haridas S."/>
            <person name="Hughes K."/>
            <person name="Justo A."/>
            <person name="Karasinski D."/>
            <person name="Kautmanova I."/>
            <person name="Kiss B."/>
            <person name="Kocsube S."/>
            <person name="Kotiranta H."/>
            <person name="LaButti K.M."/>
            <person name="Lechner B.E."/>
            <person name="Liimatainen K."/>
            <person name="Lipzen A."/>
            <person name="Lukacs Z."/>
            <person name="Mihaltcheva S."/>
            <person name="Morgado L.N."/>
            <person name="Niskanen T."/>
            <person name="Noordeloos M.E."/>
            <person name="Ohm R.A."/>
            <person name="Ortiz-Santana B."/>
            <person name="Ovrebo C."/>
            <person name="Racz N."/>
            <person name="Riley R."/>
            <person name="Savchenko A."/>
            <person name="Shiryaev A."/>
            <person name="Soop K."/>
            <person name="Spirin V."/>
            <person name="Szebenyi C."/>
            <person name="Tomsovsky M."/>
            <person name="Tulloss R.E."/>
            <person name="Uehling J."/>
            <person name="Grigoriev I.V."/>
            <person name="Vagvolgyi C."/>
            <person name="Papp T."/>
            <person name="Martin F.M."/>
            <person name="Miettinen O."/>
            <person name="Hibbett D.S."/>
            <person name="Nagy L.G."/>
        </authorList>
    </citation>
    <scope>NUCLEOTIDE SEQUENCE [LARGE SCALE GENOMIC DNA]</scope>
    <source>
        <strain evidence="1 2">NL-1719</strain>
    </source>
</reference>
<evidence type="ECO:0000313" key="2">
    <source>
        <dbReference type="Proteomes" id="UP000308600"/>
    </source>
</evidence>